<keyword evidence="7 10" id="KW-0406">Ion transport</keyword>
<comment type="subcellular location">
    <subcellularLocation>
        <location evidence="10">Cell membrane</location>
        <topology evidence="10">Multi-pass membrane protein</topology>
    </subcellularLocation>
</comment>
<accession>A0A7Z9E1U4</accession>
<dbReference type="GO" id="GO:0015087">
    <property type="term" value="F:cobalt ion transmembrane transporter activity"/>
    <property type="evidence" value="ECO:0007669"/>
    <property type="project" value="UniProtKB-UniRule"/>
</dbReference>
<dbReference type="HAMAP" id="MF_00330">
    <property type="entry name" value="CbiN"/>
    <property type="match status" value="1"/>
</dbReference>
<dbReference type="UniPathway" id="UPA00148"/>
<evidence type="ECO:0000256" key="2">
    <source>
        <dbReference type="ARBA" id="ARBA00022448"/>
    </source>
</evidence>
<comment type="pathway">
    <text evidence="10">Cofactor biosynthesis; adenosylcobalamin biosynthesis.</text>
</comment>
<gene>
    <name evidence="10 11" type="primary">cbiN</name>
    <name evidence="11" type="ORF">PL8927_720152</name>
</gene>
<evidence type="ECO:0000313" key="11">
    <source>
        <dbReference type="EMBL" id="VXD21699.1"/>
    </source>
</evidence>
<comment type="caution">
    <text evidence="11">The sequence shown here is derived from an EMBL/GenBank/DDBJ whole genome shotgun (WGS) entry which is preliminary data.</text>
</comment>
<dbReference type="Pfam" id="PF02553">
    <property type="entry name" value="CbiN"/>
    <property type="match status" value="1"/>
</dbReference>
<dbReference type="EMBL" id="CZCU02000149">
    <property type="protein sequence ID" value="VXD21699.1"/>
    <property type="molecule type" value="Genomic_DNA"/>
</dbReference>
<evidence type="ECO:0000256" key="6">
    <source>
        <dbReference type="ARBA" id="ARBA00022989"/>
    </source>
</evidence>
<evidence type="ECO:0000256" key="3">
    <source>
        <dbReference type="ARBA" id="ARBA00022475"/>
    </source>
</evidence>
<dbReference type="PANTHER" id="PTHR38662:SF1">
    <property type="entry name" value="COBALT TRANSPORT PROTEIN CBIN"/>
    <property type="match status" value="1"/>
</dbReference>
<keyword evidence="5 10" id="KW-0812">Transmembrane</keyword>
<dbReference type="NCBIfam" id="NF002780">
    <property type="entry name" value="PRK02898.1"/>
    <property type="match status" value="1"/>
</dbReference>
<dbReference type="InterPro" id="IPR003705">
    <property type="entry name" value="CbiN"/>
</dbReference>
<sequence length="106" mass="11174">MQVSRKSWNNGLLVLGVTALAIAPLILVRGAEFGGADGAAEAAIQEVNPNYKPWATPIFEPASGEIESLLFALQAGLGAGVIGYAIGLYRGRQEQHRIAGKSTKIR</sequence>
<evidence type="ECO:0000256" key="7">
    <source>
        <dbReference type="ARBA" id="ARBA00023065"/>
    </source>
</evidence>
<evidence type="ECO:0000256" key="8">
    <source>
        <dbReference type="ARBA" id="ARBA00023136"/>
    </source>
</evidence>
<proteinExistence type="inferred from homology"/>
<dbReference type="NCBIfam" id="TIGR01165">
    <property type="entry name" value="cbiN"/>
    <property type="match status" value="1"/>
</dbReference>
<keyword evidence="8 10" id="KW-0472">Membrane</keyword>
<keyword evidence="9 10" id="KW-0170">Cobalt</keyword>
<dbReference type="GO" id="GO:0009236">
    <property type="term" value="P:cobalamin biosynthetic process"/>
    <property type="evidence" value="ECO:0007669"/>
    <property type="project" value="UniProtKB-UniRule"/>
</dbReference>
<evidence type="ECO:0000256" key="1">
    <source>
        <dbReference type="ARBA" id="ARBA00022426"/>
    </source>
</evidence>
<organism evidence="11 12">
    <name type="scientific">Planktothrix serta PCC 8927</name>
    <dbReference type="NCBI Taxonomy" id="671068"/>
    <lineage>
        <taxon>Bacteria</taxon>
        <taxon>Bacillati</taxon>
        <taxon>Cyanobacteriota</taxon>
        <taxon>Cyanophyceae</taxon>
        <taxon>Oscillatoriophycideae</taxon>
        <taxon>Oscillatoriales</taxon>
        <taxon>Microcoleaceae</taxon>
        <taxon>Planktothrix</taxon>
    </lineage>
</organism>
<name>A0A7Z9E1U4_9CYAN</name>
<keyword evidence="12" id="KW-1185">Reference proteome</keyword>
<keyword evidence="1 10" id="KW-0171">Cobalt transport</keyword>
<feature type="transmembrane region" description="Helical" evidence="10">
    <location>
        <begin position="12"/>
        <end position="31"/>
    </location>
</feature>
<keyword evidence="6 10" id="KW-1133">Transmembrane helix</keyword>
<dbReference type="AlphaFoldDB" id="A0A7Z9E1U4"/>
<dbReference type="PANTHER" id="PTHR38662">
    <property type="entry name" value="COBALT TRANSPORT PROTEIN CBIN"/>
    <property type="match status" value="1"/>
</dbReference>
<dbReference type="GO" id="GO:0005886">
    <property type="term" value="C:plasma membrane"/>
    <property type="evidence" value="ECO:0007669"/>
    <property type="project" value="UniProtKB-SubCell"/>
</dbReference>
<keyword evidence="2 10" id="KW-0813">Transport</keyword>
<reference evidence="11" key="1">
    <citation type="submission" date="2019-10" db="EMBL/GenBank/DDBJ databases">
        <authorList>
            <consortium name="Genoscope - CEA"/>
            <person name="William W."/>
        </authorList>
    </citation>
    <scope>NUCLEOTIDE SEQUENCE [LARGE SCALE GENOMIC DNA]</scope>
    <source>
        <strain evidence="11">BBR_PRJEB10992</strain>
    </source>
</reference>
<comment type="subunit">
    <text evidence="10">Forms an energy-coupling factor (ECF) transporter complex composed of an ATP-binding protein (A component, CbiO), a transmembrane protein (T component, CbiQ) and 2 possible substrate-capture proteins (S components, CbiM and CbiN) of unknown stoichimetry.</text>
</comment>
<comment type="function">
    <text evidence="10">Part of the energy-coupling factor (ECF) transporter complex CbiMNOQ involved in cobalt import.</text>
</comment>
<feature type="transmembrane region" description="Helical" evidence="10">
    <location>
        <begin position="69"/>
        <end position="89"/>
    </location>
</feature>
<keyword evidence="4 10" id="KW-0169">Cobalamin biosynthesis</keyword>
<evidence type="ECO:0000256" key="10">
    <source>
        <dbReference type="HAMAP-Rule" id="MF_00330"/>
    </source>
</evidence>
<comment type="similarity">
    <text evidence="10">Belongs to the CbiN family.</text>
</comment>
<keyword evidence="3 10" id="KW-1003">Cell membrane</keyword>
<evidence type="ECO:0000256" key="9">
    <source>
        <dbReference type="ARBA" id="ARBA00023285"/>
    </source>
</evidence>
<protein>
    <recommendedName>
        <fullName evidence="10">Cobalt transport protein CbiN</fullName>
    </recommendedName>
    <alternativeName>
        <fullName evidence="10">Energy-coupling factor transporter probable substrate-capture protein CbiN</fullName>
        <shortName evidence="10">ECF transporter S component CbiN</shortName>
    </alternativeName>
</protein>
<dbReference type="Proteomes" id="UP000184550">
    <property type="component" value="Unassembled WGS sequence"/>
</dbReference>
<evidence type="ECO:0000256" key="4">
    <source>
        <dbReference type="ARBA" id="ARBA00022573"/>
    </source>
</evidence>
<dbReference type="RefSeq" id="WP_083624059.1">
    <property type="nucleotide sequence ID" value="NZ_LR734877.1"/>
</dbReference>
<evidence type="ECO:0000313" key="12">
    <source>
        <dbReference type="Proteomes" id="UP000184550"/>
    </source>
</evidence>
<evidence type="ECO:0000256" key="5">
    <source>
        <dbReference type="ARBA" id="ARBA00022692"/>
    </source>
</evidence>